<dbReference type="SUPFAM" id="SSF55931">
    <property type="entry name" value="Glutamine synthetase/guanido kinase"/>
    <property type="match status" value="1"/>
</dbReference>
<evidence type="ECO:0000256" key="1">
    <source>
        <dbReference type="ARBA" id="ARBA00009897"/>
    </source>
</evidence>
<dbReference type="GO" id="GO:0004356">
    <property type="term" value="F:glutamine synthetase activity"/>
    <property type="evidence" value="ECO:0007669"/>
    <property type="project" value="InterPro"/>
</dbReference>
<dbReference type="GO" id="GO:0006576">
    <property type="term" value="P:biogenic amine metabolic process"/>
    <property type="evidence" value="ECO:0007669"/>
    <property type="project" value="UniProtKB-ARBA"/>
</dbReference>
<reference evidence="9" key="2">
    <citation type="submission" date="2014-06" db="EMBL/GenBank/DDBJ databases">
        <title>The complete genome of Blastobotrys (Arxula) adeninivorans LS3 - a yeast of biotechnological interest.</title>
        <authorList>
            <person name="Kunze G."/>
            <person name="Gaillardin C."/>
            <person name="Czernicka M."/>
            <person name="Durrens P."/>
            <person name="Martin T."/>
            <person name="Boer E."/>
            <person name="Gabaldon T."/>
            <person name="Cruz J."/>
            <person name="Talla E."/>
            <person name="Marck C."/>
            <person name="Goffeau A."/>
            <person name="Barbe V."/>
            <person name="Baret P."/>
            <person name="Baronian K."/>
            <person name="Beier S."/>
            <person name="Bleykasten C."/>
            <person name="Bode R."/>
            <person name="Casaregola S."/>
            <person name="Despons L."/>
            <person name="Fairhead C."/>
            <person name="Giersberg M."/>
            <person name="Gierski P."/>
            <person name="Hahnel U."/>
            <person name="Hartmann A."/>
            <person name="Jankowska D."/>
            <person name="Jubin C."/>
            <person name="Jung P."/>
            <person name="Lafontaine I."/>
            <person name="Leh-Louis V."/>
            <person name="Lemaire M."/>
            <person name="Marcet-Houben M."/>
            <person name="Mascher M."/>
            <person name="Morel G."/>
            <person name="Richard G.-F."/>
            <person name="Riechen J."/>
            <person name="Sacerdot C."/>
            <person name="Sarkar A."/>
            <person name="Savel G."/>
            <person name="Schacherer J."/>
            <person name="Sherman D."/>
            <person name="Straub M.-L."/>
            <person name="Stein N."/>
            <person name="Thierry A."/>
            <person name="Trautwein-Schult A."/>
            <person name="Westhof E."/>
            <person name="Worch S."/>
            <person name="Dujon B."/>
            <person name="Souciet J.-L."/>
            <person name="Wincker P."/>
            <person name="Scholz U."/>
            <person name="Neuveglise N."/>
        </authorList>
    </citation>
    <scope>NUCLEOTIDE SEQUENCE</scope>
    <source>
        <strain evidence="9">LS3</strain>
    </source>
</reference>
<dbReference type="InterPro" id="IPR008146">
    <property type="entry name" value="Gln_synth_cat_dom"/>
</dbReference>
<dbReference type="FunFam" id="3.30.590.10:FF:000005">
    <property type="entry name" value="Probable glutamine synthetase"/>
    <property type="match status" value="1"/>
</dbReference>
<dbReference type="GO" id="GO:0005524">
    <property type="term" value="F:ATP binding"/>
    <property type="evidence" value="ECO:0007669"/>
    <property type="project" value="UniProtKB-KW"/>
</dbReference>
<dbReference type="PROSITE" id="PS51987">
    <property type="entry name" value="GS_CATALYTIC"/>
    <property type="match status" value="1"/>
</dbReference>
<dbReference type="Gene3D" id="3.10.20.70">
    <property type="entry name" value="Glutamine synthetase, N-terminal domain"/>
    <property type="match status" value="1"/>
</dbReference>
<dbReference type="FunFam" id="3.10.20.70:FF:000013">
    <property type="entry name" value="Glutamine synthetase bacteria"/>
    <property type="match status" value="1"/>
</dbReference>
<evidence type="ECO:0000313" key="9">
    <source>
        <dbReference type="EMBL" id="CDP37341.1"/>
    </source>
</evidence>
<dbReference type="InterPro" id="IPR036651">
    <property type="entry name" value="Gln_synt_N_sf"/>
</dbReference>
<name>A0A060TDQ6_BLAAD</name>
<evidence type="ECO:0000256" key="3">
    <source>
        <dbReference type="ARBA" id="ARBA00022598"/>
    </source>
</evidence>
<keyword evidence="4" id="KW-0547">Nucleotide-binding</keyword>
<dbReference type="PhylomeDB" id="A0A060TDQ6"/>
<gene>
    <name evidence="9" type="ORF">GNLVRS02_ARAD1D09240g</name>
</gene>
<dbReference type="SMART" id="SM01230">
    <property type="entry name" value="Gln-synt_C"/>
    <property type="match status" value="1"/>
</dbReference>
<evidence type="ECO:0000256" key="2">
    <source>
        <dbReference type="ARBA" id="ARBA00021364"/>
    </source>
</evidence>
<evidence type="ECO:0000259" key="8">
    <source>
        <dbReference type="PROSITE" id="PS51987"/>
    </source>
</evidence>
<dbReference type="AlphaFoldDB" id="A0A060TDQ6"/>
<organism evidence="9">
    <name type="scientific">Blastobotrys adeninivorans</name>
    <name type="common">Yeast</name>
    <name type="synonym">Arxula adeninivorans</name>
    <dbReference type="NCBI Taxonomy" id="409370"/>
    <lineage>
        <taxon>Eukaryota</taxon>
        <taxon>Fungi</taxon>
        <taxon>Dikarya</taxon>
        <taxon>Ascomycota</taxon>
        <taxon>Saccharomycotina</taxon>
        <taxon>Dipodascomycetes</taxon>
        <taxon>Dipodascales</taxon>
        <taxon>Trichomonascaceae</taxon>
        <taxon>Blastobotrys</taxon>
    </lineage>
</organism>
<protein>
    <recommendedName>
        <fullName evidence="2">Glutamine synthetase</fullName>
    </recommendedName>
</protein>
<evidence type="ECO:0000256" key="4">
    <source>
        <dbReference type="ARBA" id="ARBA00022741"/>
    </source>
</evidence>
<evidence type="ECO:0000256" key="6">
    <source>
        <dbReference type="PROSITE-ProRule" id="PRU01331"/>
    </source>
</evidence>
<sequence>MVTIEEVENLLEHDIAVKLCGVDADGIPRGKIVSKAKFLSAVKNGFGFCSILFGWDMHDRNYEPELKISNADNGYQDLLARIDVKSFRRVPWENNIPFFFVSFFDSATNKPLAACPRNLLGGVCDRIEQVLGAKAMAGAELEFYQFSETADSIREKDGVHLKPLTPGMFGYSLQRPTLNQEYFYDVLHTCNKFDVELEGWHTETGPGVFEAAMSYGDAKAMADKSLLFKLVCKSLGPKYNVMPCFMAKPQQGMPGNSGHMHVSLVDKDGNNLFARATEDKDAAWDDIRFLSDIGRQFLAGVLAGLPDVMPLLAPTINSYKRLVENFFAPVTVSWGLENRVASVRLIAPPSAPPKATRLEIRTPGADVHSHYALAAVFALGLYGIENKLELSVPPASNYAEALGQFERLPKSLLEATDRFAAKGSLARKVLGDDFVDHFAGTRYHECRLWDEAVTNWEVTRYIETV</sequence>
<proteinExistence type="inferred from homology"/>
<dbReference type="PANTHER" id="PTHR43785:SF12">
    <property type="entry name" value="TYPE-1 GLUTAMINE SYNTHETASE 2"/>
    <property type="match status" value="1"/>
</dbReference>
<keyword evidence="3" id="KW-0436">Ligase</keyword>
<feature type="domain" description="GS catalytic" evidence="8">
    <location>
        <begin position="116"/>
        <end position="465"/>
    </location>
</feature>
<keyword evidence="5" id="KW-0067">ATP-binding</keyword>
<reference evidence="9" key="1">
    <citation type="submission" date="2014-02" db="EMBL/GenBank/DDBJ databases">
        <authorList>
            <person name="Genoscope - CEA"/>
        </authorList>
    </citation>
    <scope>NUCLEOTIDE SEQUENCE</scope>
    <source>
        <strain evidence="9">LS3</strain>
    </source>
</reference>
<comment type="similarity">
    <text evidence="1 6 7">Belongs to the glutamine synthetase family.</text>
</comment>
<dbReference type="InterPro" id="IPR014746">
    <property type="entry name" value="Gln_synth/guanido_kin_cat_dom"/>
</dbReference>
<dbReference type="Gene3D" id="3.30.590.10">
    <property type="entry name" value="Glutamine synthetase/guanido kinase, catalytic domain"/>
    <property type="match status" value="1"/>
</dbReference>
<dbReference type="PANTHER" id="PTHR43785">
    <property type="entry name" value="GAMMA-GLUTAMYLPUTRESCINE SYNTHETASE"/>
    <property type="match status" value="1"/>
</dbReference>
<evidence type="ECO:0000256" key="7">
    <source>
        <dbReference type="RuleBase" id="RU000384"/>
    </source>
</evidence>
<accession>A0A060TDQ6</accession>
<dbReference type="EMBL" id="HG937694">
    <property type="protein sequence ID" value="CDP37341.1"/>
    <property type="molecule type" value="Genomic_DNA"/>
</dbReference>
<dbReference type="GO" id="GO:0006542">
    <property type="term" value="P:glutamine biosynthetic process"/>
    <property type="evidence" value="ECO:0007669"/>
    <property type="project" value="InterPro"/>
</dbReference>
<dbReference type="Pfam" id="PF00120">
    <property type="entry name" value="Gln-synt_C"/>
    <property type="match status" value="1"/>
</dbReference>
<evidence type="ECO:0000256" key="5">
    <source>
        <dbReference type="ARBA" id="ARBA00022840"/>
    </source>
</evidence>